<organism evidence="11 12">
    <name type="scientific">Maritalea myrionectae</name>
    <dbReference type="NCBI Taxonomy" id="454601"/>
    <lineage>
        <taxon>Bacteria</taxon>
        <taxon>Pseudomonadati</taxon>
        <taxon>Pseudomonadota</taxon>
        <taxon>Alphaproteobacteria</taxon>
        <taxon>Hyphomicrobiales</taxon>
        <taxon>Devosiaceae</taxon>
        <taxon>Maritalea</taxon>
    </lineage>
</organism>
<sequence>MTDLNAALENIQRAAWLKRPAVRAVFELLDGDQGHVRAVGGIVRNTILGDPGGDVDMASIFTPDEVMARAEKAGIKAVPTGIDHGTVTLVVEDEAIEVTTLRQDVKTDGRHAEVAFGTDWEEDAKRRDFTVNALYVLADGTLYDPLNGVQDCLDRNVHFIGDAAARIEEDYLRILRFFRFFAYYGSGRPEAGGLKAAAKLKAGVRGLSAERVWTELKKILSAPDPSRALLWMRTTGILALVLPEGEKWGMDAIHGIVAAEEELEWEIDPLFRLISIIPPQADKAKALAERLKLSNSEADRLVKWAMVTPIAPETSNSALEQFLYWGDQAAILDRLRLDLAALRQKLKQDQNMDLMAKIGALHQHMEKALDWTAPVFPLGGKDLIALGVEPGEEMGKILKALEQHWVDEGFQPGKDVLLAKAKAEHLA</sequence>
<gene>
    <name evidence="11" type="ORF">MXMO3_01247</name>
</gene>
<dbReference type="PANTHER" id="PTHR46173:SF1">
    <property type="entry name" value="CCA TRNA NUCLEOTIDYLTRANSFERASE 1, MITOCHONDRIAL"/>
    <property type="match status" value="1"/>
</dbReference>
<evidence type="ECO:0000259" key="9">
    <source>
        <dbReference type="Pfam" id="PF01743"/>
    </source>
</evidence>
<dbReference type="GO" id="GO:0016779">
    <property type="term" value="F:nucleotidyltransferase activity"/>
    <property type="evidence" value="ECO:0007669"/>
    <property type="project" value="UniProtKB-KW"/>
</dbReference>
<dbReference type="InterPro" id="IPR043519">
    <property type="entry name" value="NT_sf"/>
</dbReference>
<dbReference type="Proteomes" id="UP000258927">
    <property type="component" value="Chromosome"/>
</dbReference>
<evidence type="ECO:0000313" key="11">
    <source>
        <dbReference type="EMBL" id="AVX03778.1"/>
    </source>
</evidence>
<dbReference type="AlphaFoldDB" id="A0A2R4MCK5"/>
<dbReference type="InterPro" id="IPR032828">
    <property type="entry name" value="PolyA_RNA-bd"/>
</dbReference>
<evidence type="ECO:0000256" key="6">
    <source>
        <dbReference type="ARBA" id="ARBA00022741"/>
    </source>
</evidence>
<dbReference type="SUPFAM" id="SSF81301">
    <property type="entry name" value="Nucleotidyltransferase"/>
    <property type="match status" value="1"/>
</dbReference>
<dbReference type="InterPro" id="IPR002646">
    <property type="entry name" value="PolA_pol_head_dom"/>
</dbReference>
<dbReference type="Gene3D" id="3.30.460.10">
    <property type="entry name" value="Beta Polymerase, domain 2"/>
    <property type="match status" value="1"/>
</dbReference>
<evidence type="ECO:0000256" key="3">
    <source>
        <dbReference type="ARBA" id="ARBA00022694"/>
    </source>
</evidence>
<dbReference type="InterPro" id="IPR050264">
    <property type="entry name" value="Bact_CCA-adding_enz_type3_sf"/>
</dbReference>
<evidence type="ECO:0000256" key="7">
    <source>
        <dbReference type="ARBA" id="ARBA00022842"/>
    </source>
</evidence>
<keyword evidence="3" id="KW-0819">tRNA processing</keyword>
<dbReference type="Pfam" id="PF12627">
    <property type="entry name" value="PolyA_pol_RNAbd"/>
    <property type="match status" value="1"/>
</dbReference>
<dbReference type="STRING" id="1122213.GCA_000423365_01550"/>
<reference evidence="11 12" key="1">
    <citation type="submission" date="2017-05" db="EMBL/GenBank/DDBJ databases">
        <title>Genome Analysis of Maritalea myrionectae HL2708#5.</title>
        <authorList>
            <consortium name="Cotde Inc.-PKNU"/>
            <person name="Jang D."/>
            <person name="Oh H.-M."/>
        </authorList>
    </citation>
    <scope>NUCLEOTIDE SEQUENCE [LARGE SCALE GENOMIC DNA]</scope>
    <source>
        <strain evidence="11 12">HL2708#5</strain>
    </source>
</reference>
<dbReference type="Pfam" id="PF01743">
    <property type="entry name" value="PolyA_pol"/>
    <property type="match status" value="1"/>
</dbReference>
<keyword evidence="6" id="KW-0547">Nucleotide-binding</keyword>
<feature type="domain" description="Poly A polymerase head" evidence="9">
    <location>
        <begin position="37"/>
        <end position="156"/>
    </location>
</feature>
<keyword evidence="4 11" id="KW-0548">Nucleotidyltransferase</keyword>
<proteinExistence type="inferred from homology"/>
<evidence type="ECO:0000256" key="4">
    <source>
        <dbReference type="ARBA" id="ARBA00022695"/>
    </source>
</evidence>
<accession>A0A2R4MCK5</accession>
<evidence type="ECO:0000313" key="12">
    <source>
        <dbReference type="Proteomes" id="UP000258927"/>
    </source>
</evidence>
<evidence type="ECO:0000256" key="1">
    <source>
        <dbReference type="ARBA" id="ARBA00001946"/>
    </source>
</evidence>
<dbReference type="KEGG" id="mmyr:MXMO3_01247"/>
<dbReference type="EMBL" id="CP021330">
    <property type="protein sequence ID" value="AVX03778.1"/>
    <property type="molecule type" value="Genomic_DNA"/>
</dbReference>
<dbReference type="CDD" id="cd05398">
    <property type="entry name" value="NT_ClassII-CCAase"/>
    <property type="match status" value="1"/>
</dbReference>
<keyword evidence="8" id="KW-0694">RNA-binding</keyword>
<dbReference type="PANTHER" id="PTHR46173">
    <property type="entry name" value="CCA TRNA NUCLEOTIDYLTRANSFERASE 1, MITOCHONDRIAL"/>
    <property type="match status" value="1"/>
</dbReference>
<evidence type="ECO:0000259" key="10">
    <source>
        <dbReference type="Pfam" id="PF12627"/>
    </source>
</evidence>
<name>A0A2R4MCK5_9HYPH</name>
<evidence type="ECO:0000256" key="2">
    <source>
        <dbReference type="ARBA" id="ARBA00022679"/>
    </source>
</evidence>
<comment type="similarity">
    <text evidence="8">Belongs to the tRNA nucleotidyltransferase/poly(A) polymerase family.</text>
</comment>
<dbReference type="GO" id="GO:0008033">
    <property type="term" value="P:tRNA processing"/>
    <property type="evidence" value="ECO:0007669"/>
    <property type="project" value="UniProtKB-KW"/>
</dbReference>
<dbReference type="Gene3D" id="1.10.3090.10">
    <property type="entry name" value="cca-adding enzyme, domain 2"/>
    <property type="match status" value="1"/>
</dbReference>
<dbReference type="GO" id="GO:0000049">
    <property type="term" value="F:tRNA binding"/>
    <property type="evidence" value="ECO:0007669"/>
    <property type="project" value="TreeGrafter"/>
</dbReference>
<comment type="cofactor">
    <cofactor evidence="1">
        <name>Mg(2+)</name>
        <dbReference type="ChEBI" id="CHEBI:18420"/>
    </cofactor>
</comment>
<evidence type="ECO:0000256" key="8">
    <source>
        <dbReference type="RuleBase" id="RU003953"/>
    </source>
</evidence>
<keyword evidence="2 8" id="KW-0808">Transferase</keyword>
<dbReference type="SUPFAM" id="SSF81891">
    <property type="entry name" value="Poly A polymerase C-terminal region-like"/>
    <property type="match status" value="1"/>
</dbReference>
<evidence type="ECO:0000256" key="5">
    <source>
        <dbReference type="ARBA" id="ARBA00022723"/>
    </source>
</evidence>
<keyword evidence="7" id="KW-0460">Magnesium</keyword>
<dbReference type="GO" id="GO:0046872">
    <property type="term" value="F:metal ion binding"/>
    <property type="evidence" value="ECO:0007669"/>
    <property type="project" value="UniProtKB-KW"/>
</dbReference>
<feature type="domain" description="tRNA nucleotidyltransferase/poly(A) polymerase RNA and SrmB- binding" evidence="10">
    <location>
        <begin position="195"/>
        <end position="245"/>
    </location>
</feature>
<dbReference type="GO" id="GO:0000166">
    <property type="term" value="F:nucleotide binding"/>
    <property type="evidence" value="ECO:0007669"/>
    <property type="project" value="UniProtKB-KW"/>
</dbReference>
<keyword evidence="12" id="KW-1185">Reference proteome</keyword>
<protein>
    <submittedName>
        <fullName evidence="11">Polynucleotide adenylyltransferase</fullName>
    </submittedName>
</protein>
<keyword evidence="5" id="KW-0479">Metal-binding</keyword>